<evidence type="ECO:0000256" key="1">
    <source>
        <dbReference type="SAM" id="MobiDB-lite"/>
    </source>
</evidence>
<evidence type="ECO:0000256" key="2">
    <source>
        <dbReference type="SAM" id="SignalP"/>
    </source>
</evidence>
<keyword evidence="2" id="KW-0732">Signal</keyword>
<dbReference type="InterPro" id="IPR021255">
    <property type="entry name" value="DUF2807"/>
</dbReference>
<feature type="region of interest" description="Disordered" evidence="1">
    <location>
        <begin position="59"/>
        <end position="80"/>
    </location>
</feature>
<keyword evidence="5" id="KW-1185">Reference proteome</keyword>
<feature type="compositionally biased region" description="Low complexity" evidence="1">
    <location>
        <begin position="65"/>
        <end position="80"/>
    </location>
</feature>
<sequence length="397" mass="41787">MRLSLNLAIALGASAALALPIEAQARATSPQAVMEAAPYKLRLDAPCASTLTIEGASGQNAPAILDPSSDDSPSGLSLSVSGNDAVLTGERCESPATLHVAPGTAIEATMRGYGALHISGVNGPVSLDQGGSNTVTLDQATALILNTHGYGSFKLGWLNGPAILVSGGSGTVTIGRIDAPEVKATLSGYGSTTIQAGTIDTLDARLSGSGHLRFDGTVRDADLVASGYGGISLNNVTGEMHQEAHSPATISVQRSTSRRRMAATTHPILSLPDGTVITAHSLIRPDGTVVSFDDGDDADDNVPAHRSHHRLIWALAYMAVFYIVYRQRVRLSGLFMGLMRRTGRAFDPSAPCDNTEIVDLRARLSRLDARLGAVEQCVTSRDFHLHRQFHDLARRHG</sequence>
<gene>
    <name evidence="4" type="ORF">AA0535_0962</name>
</gene>
<proteinExistence type="predicted"/>
<feature type="chain" id="PRO_5046454525" description="Putative auto-transporter adhesin head GIN domain-containing protein" evidence="2">
    <location>
        <begin position="19"/>
        <end position="397"/>
    </location>
</feature>
<evidence type="ECO:0000313" key="4">
    <source>
        <dbReference type="EMBL" id="GBQ86211.1"/>
    </source>
</evidence>
<dbReference type="Gene3D" id="2.160.20.120">
    <property type="match status" value="1"/>
</dbReference>
<reference evidence="4" key="1">
    <citation type="submission" date="2013-04" db="EMBL/GenBank/DDBJ databases">
        <title>The genome sequencing project of 58 acetic acid bacteria.</title>
        <authorList>
            <person name="Okamoto-Kainuma A."/>
            <person name="Ishikawa M."/>
            <person name="Umino S."/>
            <person name="Koizumi Y."/>
            <person name="Shiwa Y."/>
            <person name="Yoshikawa H."/>
            <person name="Matsutani M."/>
            <person name="Matsushita K."/>
        </authorList>
    </citation>
    <scope>NUCLEOTIDE SEQUENCE</scope>
    <source>
        <strain evidence="4">NRIC 0535</strain>
    </source>
</reference>
<evidence type="ECO:0000259" key="3">
    <source>
        <dbReference type="Pfam" id="PF10988"/>
    </source>
</evidence>
<name>A0ABQ0Q0M0_9PROT</name>
<accession>A0ABQ0Q0M0</accession>
<organism evidence="4 5">
    <name type="scientific">Asaia krungthepensis NRIC 0535</name>
    <dbReference type="NCBI Taxonomy" id="1307925"/>
    <lineage>
        <taxon>Bacteria</taxon>
        <taxon>Pseudomonadati</taxon>
        <taxon>Pseudomonadota</taxon>
        <taxon>Alphaproteobacteria</taxon>
        <taxon>Acetobacterales</taxon>
        <taxon>Acetobacteraceae</taxon>
        <taxon>Asaia</taxon>
    </lineage>
</organism>
<feature type="domain" description="Putative auto-transporter adhesin head GIN" evidence="3">
    <location>
        <begin position="164"/>
        <end position="250"/>
    </location>
</feature>
<dbReference type="Pfam" id="PF10988">
    <property type="entry name" value="DUF2807"/>
    <property type="match status" value="1"/>
</dbReference>
<evidence type="ECO:0000313" key="5">
    <source>
        <dbReference type="Proteomes" id="UP001062776"/>
    </source>
</evidence>
<protein>
    <recommendedName>
        <fullName evidence="3">Putative auto-transporter adhesin head GIN domain-containing protein</fullName>
    </recommendedName>
</protein>
<comment type="caution">
    <text evidence="4">The sequence shown here is derived from an EMBL/GenBank/DDBJ whole genome shotgun (WGS) entry which is preliminary data.</text>
</comment>
<dbReference type="RefSeq" id="WP_264814870.1">
    <property type="nucleotide sequence ID" value="NZ_BAPV01000005.1"/>
</dbReference>
<dbReference type="Proteomes" id="UP001062776">
    <property type="component" value="Unassembled WGS sequence"/>
</dbReference>
<feature type="signal peptide" evidence="2">
    <location>
        <begin position="1"/>
        <end position="18"/>
    </location>
</feature>
<dbReference type="EMBL" id="BAPV01000005">
    <property type="protein sequence ID" value="GBQ86211.1"/>
    <property type="molecule type" value="Genomic_DNA"/>
</dbReference>